<feature type="compositionally biased region" description="Polar residues" evidence="3">
    <location>
        <begin position="1399"/>
        <end position="1427"/>
    </location>
</feature>
<dbReference type="SUPFAM" id="SSF54695">
    <property type="entry name" value="POZ domain"/>
    <property type="match status" value="1"/>
</dbReference>
<dbReference type="PANTHER" id="PTHR22872">
    <property type="entry name" value="BTK-BINDING PROTEIN-RELATED"/>
    <property type="match status" value="1"/>
</dbReference>
<feature type="domain" description="BTB" evidence="4">
    <location>
        <begin position="890"/>
        <end position="965"/>
    </location>
</feature>
<reference evidence="5" key="2">
    <citation type="submission" date="2023-06" db="EMBL/GenBank/DDBJ databases">
        <authorList>
            <consortium name="Lawrence Berkeley National Laboratory"/>
            <person name="Haridas S."/>
            <person name="Hensen N."/>
            <person name="Bonometti L."/>
            <person name="Westerberg I."/>
            <person name="Brannstrom I.O."/>
            <person name="Guillou S."/>
            <person name="Cros-Aarteil S."/>
            <person name="Calhoun S."/>
            <person name="Kuo A."/>
            <person name="Mondo S."/>
            <person name="Pangilinan J."/>
            <person name="Riley R."/>
            <person name="Labutti K."/>
            <person name="Andreopoulos B."/>
            <person name="Lipzen A."/>
            <person name="Chen C."/>
            <person name="Yanf M."/>
            <person name="Daum C."/>
            <person name="Ng V."/>
            <person name="Clum A."/>
            <person name="Steindorff A."/>
            <person name="Ohm R."/>
            <person name="Martin F."/>
            <person name="Silar P."/>
            <person name="Natvig D."/>
            <person name="Lalanne C."/>
            <person name="Gautier V."/>
            <person name="Ament-Velasquez S.L."/>
            <person name="Kruys A."/>
            <person name="Hutchinson M.I."/>
            <person name="Powell A.J."/>
            <person name="Barry K."/>
            <person name="Miller A.N."/>
            <person name="Grigoriev I.V."/>
            <person name="Debuchy R."/>
            <person name="Gladieux P."/>
            <person name="Thoren M.H."/>
            <person name="Johannesson H."/>
        </authorList>
    </citation>
    <scope>NUCLEOTIDE SEQUENCE</scope>
    <source>
        <strain evidence="5">SMH4131-1</strain>
    </source>
</reference>
<dbReference type="InterPro" id="IPR000210">
    <property type="entry name" value="BTB/POZ_dom"/>
</dbReference>
<proteinExistence type="predicted"/>
<name>A0AAE0IW03_9PEZI</name>
<protein>
    <recommendedName>
        <fullName evidence="4">BTB domain-containing protein</fullName>
    </recommendedName>
</protein>
<dbReference type="InterPro" id="IPR051625">
    <property type="entry name" value="Signaling_Regulatory_Domain"/>
</dbReference>
<feature type="compositionally biased region" description="Polar residues" evidence="3">
    <location>
        <begin position="1136"/>
        <end position="1146"/>
    </location>
</feature>
<feature type="region of interest" description="Disordered" evidence="3">
    <location>
        <begin position="1513"/>
        <end position="1633"/>
    </location>
</feature>
<dbReference type="PROSITE" id="PS50097">
    <property type="entry name" value="BTB"/>
    <property type="match status" value="1"/>
</dbReference>
<dbReference type="CDD" id="cd22249">
    <property type="entry name" value="UDM1_RNF168_RNF169-like"/>
    <property type="match status" value="1"/>
</dbReference>
<accession>A0AAE0IW03</accession>
<organism evidence="5 6">
    <name type="scientific">Cercophora scortea</name>
    <dbReference type="NCBI Taxonomy" id="314031"/>
    <lineage>
        <taxon>Eukaryota</taxon>
        <taxon>Fungi</taxon>
        <taxon>Dikarya</taxon>
        <taxon>Ascomycota</taxon>
        <taxon>Pezizomycotina</taxon>
        <taxon>Sordariomycetes</taxon>
        <taxon>Sordariomycetidae</taxon>
        <taxon>Sordariales</taxon>
        <taxon>Lasiosphaeriaceae</taxon>
        <taxon>Cercophora</taxon>
    </lineage>
</organism>
<feature type="compositionally biased region" description="Basic and acidic residues" evidence="3">
    <location>
        <begin position="1155"/>
        <end position="1167"/>
    </location>
</feature>
<dbReference type="Gene3D" id="3.30.710.10">
    <property type="entry name" value="Potassium Channel Kv1.1, Chain A"/>
    <property type="match status" value="2"/>
</dbReference>
<dbReference type="InterPro" id="IPR009091">
    <property type="entry name" value="RCC1/BLIP-II"/>
</dbReference>
<evidence type="ECO:0000256" key="2">
    <source>
        <dbReference type="PROSITE-ProRule" id="PRU00235"/>
    </source>
</evidence>
<dbReference type="Pfam" id="PF00651">
    <property type="entry name" value="BTB"/>
    <property type="match status" value="1"/>
</dbReference>
<dbReference type="PROSITE" id="PS50012">
    <property type="entry name" value="RCC1_3"/>
    <property type="match status" value="2"/>
</dbReference>
<keyword evidence="1" id="KW-0677">Repeat</keyword>
<evidence type="ECO:0000259" key="4">
    <source>
        <dbReference type="PROSITE" id="PS50097"/>
    </source>
</evidence>
<keyword evidence="6" id="KW-1185">Reference proteome</keyword>
<evidence type="ECO:0000256" key="3">
    <source>
        <dbReference type="SAM" id="MobiDB-lite"/>
    </source>
</evidence>
<dbReference type="CDD" id="cd18186">
    <property type="entry name" value="BTB_POZ_ZBTB_KLHL-like"/>
    <property type="match status" value="1"/>
</dbReference>
<dbReference type="EMBL" id="JAUEPO010000002">
    <property type="protein sequence ID" value="KAK3332174.1"/>
    <property type="molecule type" value="Genomic_DNA"/>
</dbReference>
<feature type="compositionally biased region" description="Low complexity" evidence="3">
    <location>
        <begin position="1230"/>
        <end position="1241"/>
    </location>
</feature>
<feature type="repeat" description="RCC1" evidence="2">
    <location>
        <begin position="319"/>
        <end position="371"/>
    </location>
</feature>
<feature type="compositionally biased region" description="Basic and acidic residues" evidence="3">
    <location>
        <begin position="1115"/>
        <end position="1125"/>
    </location>
</feature>
<feature type="compositionally biased region" description="Acidic residues" evidence="3">
    <location>
        <begin position="198"/>
        <end position="213"/>
    </location>
</feature>
<dbReference type="PANTHER" id="PTHR22872:SF2">
    <property type="entry name" value="INHIBITOR OF BRUTON TYROSINE KINASE"/>
    <property type="match status" value="1"/>
</dbReference>
<feature type="compositionally biased region" description="Gly residues" evidence="3">
    <location>
        <begin position="38"/>
        <end position="50"/>
    </location>
</feature>
<feature type="compositionally biased region" description="Gly residues" evidence="3">
    <location>
        <begin position="1624"/>
        <end position="1633"/>
    </location>
</feature>
<feature type="compositionally biased region" description="Basic and acidic residues" evidence="3">
    <location>
        <begin position="1518"/>
        <end position="1544"/>
    </location>
</feature>
<dbReference type="SMART" id="SM00225">
    <property type="entry name" value="BTB"/>
    <property type="match status" value="1"/>
</dbReference>
<feature type="compositionally biased region" description="Low complexity" evidence="3">
    <location>
        <begin position="1320"/>
        <end position="1336"/>
    </location>
</feature>
<dbReference type="InterPro" id="IPR000408">
    <property type="entry name" value="Reg_chr_condens"/>
</dbReference>
<feature type="region of interest" description="Disordered" evidence="3">
    <location>
        <begin position="27"/>
        <end position="82"/>
    </location>
</feature>
<dbReference type="InterPro" id="IPR002110">
    <property type="entry name" value="Ankyrin_rpt"/>
</dbReference>
<dbReference type="Pfam" id="PF13637">
    <property type="entry name" value="Ank_4"/>
    <property type="match status" value="1"/>
</dbReference>
<dbReference type="InterPro" id="IPR036770">
    <property type="entry name" value="Ankyrin_rpt-contain_sf"/>
</dbReference>
<dbReference type="SMART" id="SM00248">
    <property type="entry name" value="ANK"/>
    <property type="match status" value="2"/>
</dbReference>
<feature type="region of interest" description="Disordered" evidence="3">
    <location>
        <begin position="192"/>
        <end position="218"/>
    </location>
</feature>
<evidence type="ECO:0000256" key="1">
    <source>
        <dbReference type="ARBA" id="ARBA00022737"/>
    </source>
</evidence>
<sequence>MTHLLWKYYWEDDVDKFRRLLSPASYASQNTGRSPNIGGSGGSGSPGGIGTSPRPTPRLRKSLGFGASSGNARNGNSGLGRSEVNARDYTGLTILLRAASSTAENAVSFVEALLEHPAIDIYIQDPESGWNALHRALYTGNISIARLLLEKERKDLTGHTASVHRVEQLIKTKDHEGNSPFDLYNSSIGERNIRDSVDGEESEDDSDSEEAEAVQDSVPSLASHGALGEDLYAFGSNRNLCLGFGDQDDRQFPERVYLNRPDHLLRRFYAEYLEDAGLDRPTSHDLTKIPTLVLNRPLVFQDVVLSKFHSAVLTTDPVSNLYVCGIGRGGRLGLGDENTRFTYTAVGGLLADRKVVQVALGQSHSMALDDNGAVWTWGNNAQCQLGYALPPTKQDEDPINTTPRQVFGPLKKEVILGIAASSIHSVAHTGTSLYCWGKNIGQLALMDADSRSLESQQIPRKVAASLFSSPIVMVTAIDKATTILLQNHTVCVFTAYGYNIVKFPFDGLDAIGNLSMSGRYEPGRSRIQYITSGGETIAALTGRGDLFTMNLDHKIEANPPATSTTNPSKIKGAVTQPQCIWSARKDGVRSVGVGEHEVIISTHSGAVWQRIQRAKAKDASSGPFESKRKDFKFQRVPCITKVSVVRTSPSGGFAAIRQDSDVMKKQITIDEQSLWNDVAQLSCLEGFRASEPRNQSEDPLKSWNGDTLKARLGSVAYEVLRSPEVEEDLTHHLTSWAYRHDSPRVTVCTSTSPNLQVPIHSWLLAARSSVLRNALAQFRKTGSYASPDAAFTVEAVDGKTVVCFQALDLISLLNLVHFMYEDRVIPAWNFTRQTPLAYRYRQIRLEVMKLATRLNMSNLEAAARLQTEPKKCMHEDFRHARKDRRFFEDSDALLELDGAEVPIHSAFICQRCPWFEGLFHGRSGGMWLSGRRAANDPGGGSSEMIKIDLSHMDPDAFDYVLKYLYGDFGAELFDAAVCESFEDFLDLVMEVMSISNYLMLDRLSQICQHVMGRFANIRNIAHLLNAINPCSITEFRDAGLEYVCLQLESMLENHLLDELDEDLLLQLDEVVRDNQAAQFPFSKSGRAELLLHENHPELAQDIDEERQTRVKEMAYRLNKDDERRSSLSFRGRNGTLDESSQNSPTPDRSMRVSKSVRDEPIRLDLKPKASQVDLMMFDMDEEEPTATGSPLIKPRKSLDATAELDQAPSLGCSWRDVKGKSPIGGEQSHTTQTPPTLQVLPDGALNRAGTVAGSPASARGGKPWGSASVSSSKLDLRDIIQSESTKPSALAESLAAHKAREGAPKLLQPKISQKERKRQQQALAALAATLSASSRAPKVAWENSPSDTQAPAWKVASAKIKTPSKKALPADTPSPASSLSVTKAPHTAEATASIPINRRTASPDTRFSGQQRATSNTATPNSRSTPAKPNVPAHGGSGSIPKTPAPTPAESQAAKPLVPHSKVYLSSAPKYEQSLLGYSMADIIGHQRREQELVKEAAAKRSLQEIQEEQAFQEWWDAESRRTQEEEEARKLEREKQQKDDGPKKSGGRGRAGKPRGGRGGAEVAAGAAKGRGGGDGAGAGAGGSAKSRDGGGDAGTAAKGTARGAAAKGRGRRQATPAAPAGIGAGAGGTQS</sequence>
<dbReference type="Pfam" id="PF13540">
    <property type="entry name" value="RCC1_2"/>
    <property type="match status" value="1"/>
</dbReference>
<feature type="repeat" description="RCC1" evidence="2">
    <location>
        <begin position="372"/>
        <end position="431"/>
    </location>
</feature>
<evidence type="ECO:0000313" key="5">
    <source>
        <dbReference type="EMBL" id="KAK3332174.1"/>
    </source>
</evidence>
<feature type="region of interest" description="Disordered" evidence="3">
    <location>
        <begin position="1115"/>
        <end position="1167"/>
    </location>
</feature>
<dbReference type="SUPFAM" id="SSF50985">
    <property type="entry name" value="RCC1/BLIP-II"/>
    <property type="match status" value="1"/>
</dbReference>
<feature type="compositionally biased region" description="Gly residues" evidence="3">
    <location>
        <begin position="1570"/>
        <end position="1584"/>
    </location>
</feature>
<dbReference type="Gene3D" id="1.25.40.20">
    <property type="entry name" value="Ankyrin repeat-containing domain"/>
    <property type="match status" value="1"/>
</dbReference>
<evidence type="ECO:0000313" key="6">
    <source>
        <dbReference type="Proteomes" id="UP001286456"/>
    </source>
</evidence>
<dbReference type="SUPFAM" id="SSF48403">
    <property type="entry name" value="Ankyrin repeat"/>
    <property type="match status" value="1"/>
</dbReference>
<feature type="compositionally biased region" description="Basic residues" evidence="3">
    <location>
        <begin position="1546"/>
        <end position="1557"/>
    </location>
</feature>
<reference evidence="5" key="1">
    <citation type="journal article" date="2023" name="Mol. Phylogenet. Evol.">
        <title>Genome-scale phylogeny and comparative genomics of the fungal order Sordariales.</title>
        <authorList>
            <person name="Hensen N."/>
            <person name="Bonometti L."/>
            <person name="Westerberg I."/>
            <person name="Brannstrom I.O."/>
            <person name="Guillou S."/>
            <person name="Cros-Aarteil S."/>
            <person name="Calhoun S."/>
            <person name="Haridas S."/>
            <person name="Kuo A."/>
            <person name="Mondo S."/>
            <person name="Pangilinan J."/>
            <person name="Riley R."/>
            <person name="LaButti K."/>
            <person name="Andreopoulos B."/>
            <person name="Lipzen A."/>
            <person name="Chen C."/>
            <person name="Yan M."/>
            <person name="Daum C."/>
            <person name="Ng V."/>
            <person name="Clum A."/>
            <person name="Steindorff A."/>
            <person name="Ohm R.A."/>
            <person name="Martin F."/>
            <person name="Silar P."/>
            <person name="Natvig D.O."/>
            <person name="Lalanne C."/>
            <person name="Gautier V."/>
            <person name="Ament-Velasquez S.L."/>
            <person name="Kruys A."/>
            <person name="Hutchinson M.I."/>
            <person name="Powell A.J."/>
            <person name="Barry K."/>
            <person name="Miller A.N."/>
            <person name="Grigoriev I.V."/>
            <person name="Debuchy R."/>
            <person name="Gladieux P."/>
            <person name="Hiltunen Thoren M."/>
            <person name="Johannesson H."/>
        </authorList>
    </citation>
    <scope>NUCLEOTIDE SEQUENCE</scope>
    <source>
        <strain evidence="5">SMH4131-1</strain>
    </source>
</reference>
<comment type="caution">
    <text evidence="5">The sequence shown here is derived from an EMBL/GenBank/DDBJ whole genome shotgun (WGS) entry which is preliminary data.</text>
</comment>
<feature type="compositionally biased region" description="Low complexity" evidence="3">
    <location>
        <begin position="1596"/>
        <end position="1609"/>
    </location>
</feature>
<gene>
    <name evidence="5" type="ORF">B0T19DRAFT_414982</name>
</gene>
<dbReference type="InterPro" id="IPR011333">
    <property type="entry name" value="SKP1/BTB/POZ_sf"/>
</dbReference>
<dbReference type="Gene3D" id="2.130.10.30">
    <property type="entry name" value="Regulator of chromosome condensation 1/beta-lactamase-inhibitor protein II"/>
    <property type="match status" value="1"/>
</dbReference>
<dbReference type="Proteomes" id="UP001286456">
    <property type="component" value="Unassembled WGS sequence"/>
</dbReference>
<feature type="region of interest" description="Disordered" evidence="3">
    <location>
        <begin position="1207"/>
        <end position="1455"/>
    </location>
</feature>